<dbReference type="InterPro" id="IPR024096">
    <property type="entry name" value="NO_sig/Golgi_transp_ligand-bd"/>
</dbReference>
<protein>
    <submittedName>
        <fullName evidence="2">Heme-NO-binding protein</fullName>
    </submittedName>
</protein>
<sequence>MKGVILNLVEEAVVLAHGDEVWDTLLERAGLEGAWTSLGSYPDEELPLLVEAGAQLFDVAPEELARDLGRHAARGLAQRHPEHFARCEDTLGFLRTLDEVVHREVRKLHPDASPPRFTVTEVAGPVPGGGRALDVHYRSARRLCWLAVGMIEGTGTVYGETTEVRHQVCQLHDAPQCTLRVTTRTG</sequence>
<name>A0A3N2CXR0_9ACTN</name>
<dbReference type="InterPro" id="IPR011644">
    <property type="entry name" value="Heme_NO-bd"/>
</dbReference>
<dbReference type="SUPFAM" id="SSF111126">
    <property type="entry name" value="Ligand-binding domain in the NO signalling and Golgi transport"/>
    <property type="match status" value="1"/>
</dbReference>
<dbReference type="GO" id="GO:0020037">
    <property type="term" value="F:heme binding"/>
    <property type="evidence" value="ECO:0007669"/>
    <property type="project" value="InterPro"/>
</dbReference>
<gene>
    <name evidence="2" type="ORF">EDD33_2885</name>
</gene>
<accession>A0A3N2CXR0</accession>
<evidence type="ECO:0000259" key="1">
    <source>
        <dbReference type="Pfam" id="PF07700"/>
    </source>
</evidence>
<dbReference type="EMBL" id="RKHO01000001">
    <property type="protein sequence ID" value="ROR92004.1"/>
    <property type="molecule type" value="Genomic_DNA"/>
</dbReference>
<evidence type="ECO:0000313" key="3">
    <source>
        <dbReference type="Proteomes" id="UP000281738"/>
    </source>
</evidence>
<keyword evidence="3" id="KW-1185">Reference proteome</keyword>
<dbReference type="RefSeq" id="WP_123391621.1">
    <property type="nucleotide sequence ID" value="NZ_RKHO01000001.1"/>
</dbReference>
<comment type="caution">
    <text evidence="2">The sequence shown here is derived from an EMBL/GenBank/DDBJ whole genome shotgun (WGS) entry which is preliminary data.</text>
</comment>
<proteinExistence type="predicted"/>
<dbReference type="InterPro" id="IPR038158">
    <property type="entry name" value="H-NOX_domain_sf"/>
</dbReference>
<organism evidence="2 3">
    <name type="scientific">Nocardioides aurantiacus</name>
    <dbReference type="NCBI Taxonomy" id="86796"/>
    <lineage>
        <taxon>Bacteria</taxon>
        <taxon>Bacillati</taxon>
        <taxon>Actinomycetota</taxon>
        <taxon>Actinomycetes</taxon>
        <taxon>Propionibacteriales</taxon>
        <taxon>Nocardioidaceae</taxon>
        <taxon>Nocardioides</taxon>
    </lineage>
</organism>
<dbReference type="Gene3D" id="3.90.1520.10">
    <property type="entry name" value="H-NOX domain"/>
    <property type="match status" value="1"/>
</dbReference>
<reference evidence="2 3" key="1">
    <citation type="submission" date="2018-11" db="EMBL/GenBank/DDBJ databases">
        <title>Sequencing the genomes of 1000 actinobacteria strains.</title>
        <authorList>
            <person name="Klenk H.-P."/>
        </authorList>
    </citation>
    <scope>NUCLEOTIDE SEQUENCE [LARGE SCALE GENOMIC DNA]</scope>
    <source>
        <strain evidence="2 3">DSM 12652</strain>
    </source>
</reference>
<dbReference type="Pfam" id="PF07700">
    <property type="entry name" value="HNOB"/>
    <property type="match status" value="1"/>
</dbReference>
<dbReference type="Proteomes" id="UP000281738">
    <property type="component" value="Unassembled WGS sequence"/>
</dbReference>
<dbReference type="AlphaFoldDB" id="A0A3N2CXR0"/>
<feature type="domain" description="Heme NO-binding" evidence="1">
    <location>
        <begin position="2"/>
        <end position="166"/>
    </location>
</feature>
<dbReference type="OrthoDB" id="7266652at2"/>
<evidence type="ECO:0000313" key="2">
    <source>
        <dbReference type="EMBL" id="ROR92004.1"/>
    </source>
</evidence>